<accession>A0A9Q0LY33</accession>
<evidence type="ECO:0000313" key="3">
    <source>
        <dbReference type="Proteomes" id="UP001142055"/>
    </source>
</evidence>
<evidence type="ECO:0000313" key="2">
    <source>
        <dbReference type="EMBL" id="KAJ6216618.1"/>
    </source>
</evidence>
<reference evidence="2" key="1">
    <citation type="submission" date="2022-12" db="EMBL/GenBank/DDBJ databases">
        <title>Genome assemblies of Blomia tropicalis.</title>
        <authorList>
            <person name="Cui Y."/>
        </authorList>
    </citation>
    <scope>NUCLEOTIDE SEQUENCE</scope>
    <source>
        <tissue evidence="2">Adult mites</tissue>
    </source>
</reference>
<dbReference type="EMBL" id="JAPWDV010000003">
    <property type="protein sequence ID" value="KAJ6216618.1"/>
    <property type="molecule type" value="Genomic_DNA"/>
</dbReference>
<protein>
    <recommendedName>
        <fullName evidence="4">Transmembrane protein</fullName>
    </recommendedName>
</protein>
<proteinExistence type="predicted"/>
<keyword evidence="1" id="KW-1133">Transmembrane helix</keyword>
<keyword evidence="1" id="KW-0472">Membrane</keyword>
<name>A0A9Q0LY33_BLOTA</name>
<comment type="caution">
    <text evidence="2">The sequence shown here is derived from an EMBL/GenBank/DDBJ whole genome shotgun (WGS) entry which is preliminary data.</text>
</comment>
<gene>
    <name evidence="2" type="ORF">RDWZM_007775</name>
</gene>
<evidence type="ECO:0000256" key="1">
    <source>
        <dbReference type="SAM" id="Phobius"/>
    </source>
</evidence>
<dbReference type="AlphaFoldDB" id="A0A9Q0LY33"/>
<organism evidence="2 3">
    <name type="scientific">Blomia tropicalis</name>
    <name type="common">Mite</name>
    <dbReference type="NCBI Taxonomy" id="40697"/>
    <lineage>
        <taxon>Eukaryota</taxon>
        <taxon>Metazoa</taxon>
        <taxon>Ecdysozoa</taxon>
        <taxon>Arthropoda</taxon>
        <taxon>Chelicerata</taxon>
        <taxon>Arachnida</taxon>
        <taxon>Acari</taxon>
        <taxon>Acariformes</taxon>
        <taxon>Sarcoptiformes</taxon>
        <taxon>Astigmata</taxon>
        <taxon>Glycyphagoidea</taxon>
        <taxon>Echimyopodidae</taxon>
        <taxon>Blomia</taxon>
    </lineage>
</organism>
<dbReference type="Proteomes" id="UP001142055">
    <property type="component" value="Chromosome 3"/>
</dbReference>
<keyword evidence="1" id="KW-0812">Transmembrane</keyword>
<sequence>MFESTSRNNIWTTTYFEPKLVEPFFRSRQQIRQFQLYYMCFEQHRNQHKQTSTRPDKRQSIICNKANQSNGLLPFMCLYAFRVSKVWTGMCAAALLPFITLRPLMIMMMMIVVVVDDDDVVVVVDGCHHHWLQCAYQFAKE</sequence>
<feature type="transmembrane region" description="Helical" evidence="1">
    <location>
        <begin position="86"/>
        <end position="115"/>
    </location>
</feature>
<keyword evidence="3" id="KW-1185">Reference proteome</keyword>
<evidence type="ECO:0008006" key="4">
    <source>
        <dbReference type="Google" id="ProtNLM"/>
    </source>
</evidence>
<feature type="non-terminal residue" evidence="2">
    <location>
        <position position="141"/>
    </location>
</feature>